<evidence type="ECO:0000256" key="1">
    <source>
        <dbReference type="SAM" id="MobiDB-lite"/>
    </source>
</evidence>
<dbReference type="EMBL" id="AGNL01022784">
    <property type="protein sequence ID" value="EJK59503.1"/>
    <property type="molecule type" value="Genomic_DNA"/>
</dbReference>
<feature type="region of interest" description="Disordered" evidence="1">
    <location>
        <begin position="131"/>
        <end position="177"/>
    </location>
</feature>
<dbReference type="Proteomes" id="UP000266841">
    <property type="component" value="Unassembled WGS sequence"/>
</dbReference>
<evidence type="ECO:0000313" key="3">
    <source>
        <dbReference type="Proteomes" id="UP000266841"/>
    </source>
</evidence>
<keyword evidence="3" id="KW-1185">Reference proteome</keyword>
<feature type="region of interest" description="Disordered" evidence="1">
    <location>
        <begin position="1"/>
        <end position="69"/>
    </location>
</feature>
<protein>
    <submittedName>
        <fullName evidence="2">Uncharacterized protein</fullName>
    </submittedName>
</protein>
<feature type="compositionally biased region" description="Basic and acidic residues" evidence="1">
    <location>
        <begin position="210"/>
        <end position="220"/>
    </location>
</feature>
<proteinExistence type="predicted"/>
<sequence>MSASLSRSSSARAPAPSPSTRAVIEHTRTCRRAQKAATRGPRRTSDRVVRPNPTRGPQNRLKSSFPESSRRALLQVGIQGRRGLGAGASRKTRGVAAAMSKDRRSCGMMTAASRKTLGVLRRVLKRTRGVLRRRQGRAETTPEGGGASSGDRVVHRPSAAIPPRASGGRRRSPFGLALRTSTARVRLLLGGSRRTRDVRSLPRAVPARPGRGDRVAREGGRCTPPGGGRRTAARPSPPARREFVILPSAEWTNAAPPSRGGVSMQTAGPQTDDKQRHYGRPTSANLFEQVGTTPEVRYADPVVVLDRPHLSPISTNSSSAAPPSCRRRVECEQVN</sequence>
<dbReference type="AlphaFoldDB" id="K0S071"/>
<feature type="region of interest" description="Disordered" evidence="1">
    <location>
        <begin position="196"/>
        <end position="279"/>
    </location>
</feature>
<reference evidence="2 3" key="1">
    <citation type="journal article" date="2012" name="Genome Biol.">
        <title>Genome and low-iron response of an oceanic diatom adapted to chronic iron limitation.</title>
        <authorList>
            <person name="Lommer M."/>
            <person name="Specht M."/>
            <person name="Roy A.S."/>
            <person name="Kraemer L."/>
            <person name="Andreson R."/>
            <person name="Gutowska M.A."/>
            <person name="Wolf J."/>
            <person name="Bergner S.V."/>
            <person name="Schilhabel M.B."/>
            <person name="Klostermeier U.C."/>
            <person name="Beiko R.G."/>
            <person name="Rosenstiel P."/>
            <person name="Hippler M."/>
            <person name="Laroche J."/>
        </authorList>
    </citation>
    <scope>NUCLEOTIDE SEQUENCE [LARGE SCALE GENOMIC DNA]</scope>
    <source>
        <strain evidence="2 3">CCMP1005</strain>
    </source>
</reference>
<feature type="compositionally biased region" description="Polar residues" evidence="1">
    <location>
        <begin position="55"/>
        <end position="67"/>
    </location>
</feature>
<evidence type="ECO:0000313" key="2">
    <source>
        <dbReference type="EMBL" id="EJK59503.1"/>
    </source>
</evidence>
<organism evidence="2 3">
    <name type="scientific">Thalassiosira oceanica</name>
    <name type="common">Marine diatom</name>
    <dbReference type="NCBI Taxonomy" id="159749"/>
    <lineage>
        <taxon>Eukaryota</taxon>
        <taxon>Sar</taxon>
        <taxon>Stramenopiles</taxon>
        <taxon>Ochrophyta</taxon>
        <taxon>Bacillariophyta</taxon>
        <taxon>Coscinodiscophyceae</taxon>
        <taxon>Thalassiosirophycidae</taxon>
        <taxon>Thalassiosirales</taxon>
        <taxon>Thalassiosiraceae</taxon>
        <taxon>Thalassiosira</taxon>
    </lineage>
</organism>
<gene>
    <name evidence="2" type="ORF">THAOC_20263</name>
</gene>
<accession>K0S071</accession>
<feature type="compositionally biased region" description="Low complexity" evidence="1">
    <location>
        <begin position="1"/>
        <end position="22"/>
    </location>
</feature>
<comment type="caution">
    <text evidence="2">The sequence shown here is derived from an EMBL/GenBank/DDBJ whole genome shotgun (WGS) entry which is preliminary data.</text>
</comment>
<name>K0S071_THAOC</name>
<feature type="region of interest" description="Disordered" evidence="1">
    <location>
        <begin position="310"/>
        <end position="335"/>
    </location>
</feature>